<evidence type="ECO:0000313" key="3">
    <source>
        <dbReference type="Proteomes" id="UP000545286"/>
    </source>
</evidence>
<sequence length="89" mass="9582">MSQDTAIAEGPEGRPIEVPASYLTDLPQFFKPFEGEPAEHQRNADALDATDTVLDAGRHALSAAEPNASVDSTPVEPEDEPPVRPDTER</sequence>
<accession>A0A7W4UMW2</accession>
<keyword evidence="3" id="KW-1185">Reference proteome</keyword>
<protein>
    <submittedName>
        <fullName evidence="2">Uncharacterized protein</fullName>
    </submittedName>
</protein>
<name>A0A7W4UMW2_9MICO</name>
<dbReference type="Proteomes" id="UP000545286">
    <property type="component" value="Unassembled WGS sequence"/>
</dbReference>
<proteinExistence type="predicted"/>
<comment type="caution">
    <text evidence="2">The sequence shown here is derived from an EMBL/GenBank/DDBJ whole genome shotgun (WGS) entry which is preliminary data.</text>
</comment>
<evidence type="ECO:0000313" key="2">
    <source>
        <dbReference type="EMBL" id="MBB2956787.1"/>
    </source>
</evidence>
<dbReference type="EMBL" id="JACHWJ010000001">
    <property type="protein sequence ID" value="MBB2956787.1"/>
    <property type="molecule type" value="Genomic_DNA"/>
</dbReference>
<organism evidence="2 3">
    <name type="scientific">Pseudoclavibacter helvolus</name>
    <dbReference type="NCBI Taxonomy" id="255205"/>
    <lineage>
        <taxon>Bacteria</taxon>
        <taxon>Bacillati</taxon>
        <taxon>Actinomycetota</taxon>
        <taxon>Actinomycetes</taxon>
        <taxon>Micrococcales</taxon>
        <taxon>Microbacteriaceae</taxon>
        <taxon>Pseudoclavibacter</taxon>
    </lineage>
</organism>
<dbReference type="RefSeq" id="WP_183623212.1">
    <property type="nucleotide sequence ID" value="NZ_JACHWJ010000001.1"/>
</dbReference>
<dbReference type="AlphaFoldDB" id="A0A7W4UMW2"/>
<evidence type="ECO:0000256" key="1">
    <source>
        <dbReference type="SAM" id="MobiDB-lite"/>
    </source>
</evidence>
<reference evidence="2 3" key="1">
    <citation type="submission" date="2020-08" db="EMBL/GenBank/DDBJ databases">
        <title>Sequencing the genomes of 1000 actinobacteria strains.</title>
        <authorList>
            <person name="Klenk H.-P."/>
        </authorList>
    </citation>
    <scope>NUCLEOTIDE SEQUENCE [LARGE SCALE GENOMIC DNA]</scope>
    <source>
        <strain evidence="2 3">DSM 20419</strain>
    </source>
</reference>
<gene>
    <name evidence="2" type="ORF">FHX72_000899</name>
</gene>
<feature type="region of interest" description="Disordered" evidence="1">
    <location>
        <begin position="57"/>
        <end position="89"/>
    </location>
</feature>